<evidence type="ECO:0000313" key="3">
    <source>
        <dbReference type="Proteomes" id="UP000813215"/>
    </source>
</evidence>
<accession>A0A9E3H8S3</accession>
<evidence type="ECO:0000313" key="2">
    <source>
        <dbReference type="EMBL" id="MBW4432873.1"/>
    </source>
</evidence>
<keyword evidence="1" id="KW-0812">Transmembrane</keyword>
<dbReference type="AlphaFoldDB" id="A0A9E3H8S3"/>
<reference evidence="2" key="1">
    <citation type="submission" date="2021-05" db="EMBL/GenBank/DDBJ databases">
        <authorList>
            <person name="Pietrasiak N."/>
            <person name="Ward R."/>
            <person name="Stajich J.E."/>
            <person name="Kurbessoian T."/>
        </authorList>
    </citation>
    <scope>NUCLEOTIDE SEQUENCE</scope>
    <source>
        <strain evidence="2">HA4357-MV3</strain>
    </source>
</reference>
<gene>
    <name evidence="2" type="ORF">KME28_14375</name>
</gene>
<comment type="caution">
    <text evidence="2">The sequence shown here is derived from an EMBL/GenBank/DDBJ whole genome shotgun (WGS) entry which is preliminary data.</text>
</comment>
<sequence length="91" mass="10557">MNKVQLALVISYLLMTCYFLVNWLRFHFRHPANSPEDTFLSLVMLAIATIFWPLVIPIHCLQTFKTRQFEFSTAVPVLVAISAFGLVFYMI</sequence>
<feature type="transmembrane region" description="Helical" evidence="1">
    <location>
        <begin position="71"/>
        <end position="90"/>
    </location>
</feature>
<organism evidence="2 3">
    <name type="scientific">Pelatocladus maniniholoensis HA4357-MV3</name>
    <dbReference type="NCBI Taxonomy" id="1117104"/>
    <lineage>
        <taxon>Bacteria</taxon>
        <taxon>Bacillati</taxon>
        <taxon>Cyanobacteriota</taxon>
        <taxon>Cyanophyceae</taxon>
        <taxon>Nostocales</taxon>
        <taxon>Nostocaceae</taxon>
        <taxon>Pelatocladus</taxon>
    </lineage>
</organism>
<keyword evidence="1" id="KW-0472">Membrane</keyword>
<keyword evidence="1" id="KW-1133">Transmembrane helix</keyword>
<proteinExistence type="predicted"/>
<protein>
    <submittedName>
        <fullName evidence="2">Uncharacterized protein</fullName>
    </submittedName>
</protein>
<dbReference type="Proteomes" id="UP000813215">
    <property type="component" value="Unassembled WGS sequence"/>
</dbReference>
<reference evidence="2" key="2">
    <citation type="journal article" date="2022" name="Microbiol. Resour. Announc.">
        <title>Metagenome Sequencing to Explore Phylogenomics of Terrestrial Cyanobacteria.</title>
        <authorList>
            <person name="Ward R.D."/>
            <person name="Stajich J.E."/>
            <person name="Johansen J.R."/>
            <person name="Huntemann M."/>
            <person name="Clum A."/>
            <person name="Foster B."/>
            <person name="Foster B."/>
            <person name="Roux S."/>
            <person name="Palaniappan K."/>
            <person name="Varghese N."/>
            <person name="Mukherjee S."/>
            <person name="Reddy T.B.K."/>
            <person name="Daum C."/>
            <person name="Copeland A."/>
            <person name="Chen I.A."/>
            <person name="Ivanova N.N."/>
            <person name="Kyrpides N.C."/>
            <person name="Shapiro N."/>
            <person name="Eloe-Fadrosh E.A."/>
            <person name="Pietrasiak N."/>
        </authorList>
    </citation>
    <scope>NUCLEOTIDE SEQUENCE</scope>
    <source>
        <strain evidence="2">HA4357-MV3</strain>
    </source>
</reference>
<evidence type="ECO:0000256" key="1">
    <source>
        <dbReference type="SAM" id="Phobius"/>
    </source>
</evidence>
<name>A0A9E3H8S3_9NOST</name>
<dbReference type="EMBL" id="JAHHHW010000094">
    <property type="protein sequence ID" value="MBW4432873.1"/>
    <property type="molecule type" value="Genomic_DNA"/>
</dbReference>
<feature type="transmembrane region" description="Helical" evidence="1">
    <location>
        <begin position="38"/>
        <end position="59"/>
    </location>
</feature>
<feature type="transmembrane region" description="Helical" evidence="1">
    <location>
        <begin position="6"/>
        <end position="26"/>
    </location>
</feature>